<dbReference type="EMBL" id="ML121531">
    <property type="protein sequence ID" value="RPB27331.1"/>
    <property type="molecule type" value="Genomic_DNA"/>
</dbReference>
<dbReference type="InterPro" id="IPR036322">
    <property type="entry name" value="WD40_repeat_dom_sf"/>
</dbReference>
<dbReference type="CDD" id="cd09917">
    <property type="entry name" value="F-box_SF"/>
    <property type="match status" value="1"/>
</dbReference>
<proteinExistence type="predicted"/>
<dbReference type="InterPro" id="IPR036047">
    <property type="entry name" value="F-box-like_dom_sf"/>
</dbReference>
<gene>
    <name evidence="2" type="ORF">L211DRAFT_779287</name>
</gene>
<name>A0A3N4M305_9PEZI</name>
<dbReference type="STRING" id="1051890.A0A3N4M305"/>
<dbReference type="OrthoDB" id="1689567at2759"/>
<dbReference type="InterPro" id="IPR001810">
    <property type="entry name" value="F-box_dom"/>
</dbReference>
<reference evidence="2 3" key="1">
    <citation type="journal article" date="2018" name="Nat. Ecol. Evol.">
        <title>Pezizomycetes genomes reveal the molecular basis of ectomycorrhizal truffle lifestyle.</title>
        <authorList>
            <person name="Murat C."/>
            <person name="Payen T."/>
            <person name="Noel B."/>
            <person name="Kuo A."/>
            <person name="Morin E."/>
            <person name="Chen J."/>
            <person name="Kohler A."/>
            <person name="Krizsan K."/>
            <person name="Balestrini R."/>
            <person name="Da Silva C."/>
            <person name="Montanini B."/>
            <person name="Hainaut M."/>
            <person name="Levati E."/>
            <person name="Barry K.W."/>
            <person name="Belfiori B."/>
            <person name="Cichocki N."/>
            <person name="Clum A."/>
            <person name="Dockter R.B."/>
            <person name="Fauchery L."/>
            <person name="Guy J."/>
            <person name="Iotti M."/>
            <person name="Le Tacon F."/>
            <person name="Lindquist E.A."/>
            <person name="Lipzen A."/>
            <person name="Malagnac F."/>
            <person name="Mello A."/>
            <person name="Molinier V."/>
            <person name="Miyauchi S."/>
            <person name="Poulain J."/>
            <person name="Riccioni C."/>
            <person name="Rubini A."/>
            <person name="Sitrit Y."/>
            <person name="Splivallo R."/>
            <person name="Traeger S."/>
            <person name="Wang M."/>
            <person name="Zifcakova L."/>
            <person name="Wipf D."/>
            <person name="Zambonelli A."/>
            <person name="Paolocci F."/>
            <person name="Nowrousian M."/>
            <person name="Ottonello S."/>
            <person name="Baldrian P."/>
            <person name="Spatafora J.W."/>
            <person name="Henrissat B."/>
            <person name="Nagy L.G."/>
            <person name="Aury J.M."/>
            <person name="Wincker P."/>
            <person name="Grigoriev I.V."/>
            <person name="Bonfante P."/>
            <person name="Martin F.M."/>
        </authorList>
    </citation>
    <scope>NUCLEOTIDE SEQUENCE [LARGE SCALE GENOMIC DNA]</scope>
    <source>
        <strain evidence="2 3">ATCC MYA-4762</strain>
    </source>
</reference>
<keyword evidence="3" id="KW-1185">Reference proteome</keyword>
<accession>A0A3N4M305</accession>
<organism evidence="2 3">
    <name type="scientific">Terfezia boudieri ATCC MYA-4762</name>
    <dbReference type="NCBI Taxonomy" id="1051890"/>
    <lineage>
        <taxon>Eukaryota</taxon>
        <taxon>Fungi</taxon>
        <taxon>Dikarya</taxon>
        <taxon>Ascomycota</taxon>
        <taxon>Pezizomycotina</taxon>
        <taxon>Pezizomycetes</taxon>
        <taxon>Pezizales</taxon>
        <taxon>Pezizaceae</taxon>
        <taxon>Terfezia</taxon>
    </lineage>
</organism>
<dbReference type="Gene3D" id="1.20.1280.50">
    <property type="match status" value="1"/>
</dbReference>
<dbReference type="SUPFAM" id="SSF81383">
    <property type="entry name" value="F-box domain"/>
    <property type="match status" value="1"/>
</dbReference>
<dbReference type="Pfam" id="PF12937">
    <property type="entry name" value="F-box-like"/>
    <property type="match status" value="1"/>
</dbReference>
<evidence type="ECO:0000313" key="3">
    <source>
        <dbReference type="Proteomes" id="UP000267821"/>
    </source>
</evidence>
<feature type="domain" description="F-box" evidence="1">
    <location>
        <begin position="12"/>
        <end position="52"/>
    </location>
</feature>
<dbReference type="SMART" id="SM00256">
    <property type="entry name" value="FBOX"/>
    <property type="match status" value="1"/>
</dbReference>
<feature type="non-terminal residue" evidence="2">
    <location>
        <position position="1"/>
    </location>
</feature>
<evidence type="ECO:0000259" key="1">
    <source>
        <dbReference type="SMART" id="SM00256"/>
    </source>
</evidence>
<dbReference type="Proteomes" id="UP000267821">
    <property type="component" value="Unassembled WGS sequence"/>
</dbReference>
<dbReference type="AlphaFoldDB" id="A0A3N4M305"/>
<dbReference type="SUPFAM" id="SSF50978">
    <property type="entry name" value="WD40 repeat-like"/>
    <property type="match status" value="1"/>
</dbReference>
<protein>
    <recommendedName>
        <fullName evidence="1">F-box domain-containing protein</fullName>
    </recommendedName>
</protein>
<sequence length="369" mass="40766">LRPLSLPSIYRLPVELLQLIFSFMDPLSFSIARRTCKGWYQSSFNLRLLRNHLITLGFSDPSIITSTSAPYLSMRLSRECLLGATQDGTCGLIHTSTFEFSEISSTSCTPAVHFTASVCGSYVLLSESCIVYIYKLHAYRMDYVASVICPYRVLAVSMDTSGGRHAVAILVDGRMGIVADFGSRNRAVVSPRRRNTYKNICSDDDPPRSVAISPQRACVAFGCQGGIELHWVDALTGQDLSRWFPLSAPSDFLYFLPPRRGVDSVKKLRLISSAVHPEEASPLGRRFGLQAGTFVYWGAWEPGLFGAAQSDHYMAVPVNGVNVIFTDPEDGYVYVGGDAPVSQGNASFLVCAVIYWCDRWVDQQNYSAE</sequence>
<evidence type="ECO:0000313" key="2">
    <source>
        <dbReference type="EMBL" id="RPB27331.1"/>
    </source>
</evidence>
<dbReference type="InParanoid" id="A0A3N4M305"/>